<evidence type="ECO:0008006" key="9">
    <source>
        <dbReference type="Google" id="ProtNLM"/>
    </source>
</evidence>
<organism evidence="8">
    <name type="scientific">marine metagenome</name>
    <dbReference type="NCBI Taxonomy" id="408172"/>
    <lineage>
        <taxon>unclassified sequences</taxon>
        <taxon>metagenomes</taxon>
        <taxon>ecological metagenomes</taxon>
    </lineage>
</organism>
<evidence type="ECO:0000256" key="4">
    <source>
        <dbReference type="ARBA" id="ARBA00022989"/>
    </source>
</evidence>
<keyword evidence="3 7" id="KW-0812">Transmembrane</keyword>
<keyword evidence="5" id="KW-0350">Heme biosynthesis</keyword>
<dbReference type="InterPro" id="IPR006369">
    <property type="entry name" value="Protohaem_IX_farnesylTrfase"/>
</dbReference>
<protein>
    <recommendedName>
        <fullName evidence="9">Heme O synthase</fullName>
    </recommendedName>
</protein>
<dbReference type="GO" id="GO:0006783">
    <property type="term" value="P:heme biosynthetic process"/>
    <property type="evidence" value="ECO:0007669"/>
    <property type="project" value="UniProtKB-KW"/>
</dbReference>
<feature type="transmembrane region" description="Helical" evidence="7">
    <location>
        <begin position="21"/>
        <end position="41"/>
    </location>
</feature>
<dbReference type="NCBIfam" id="TIGR01473">
    <property type="entry name" value="cyoE_ctaB"/>
    <property type="match status" value="1"/>
</dbReference>
<sequence>MESPITKMQNPQPSKLAAFYELTKPGIVLYVAITTGVGAFVGSRGSLQLWLAFHTILGTGITTAGALALNQYTERDADRVMIRTRGRPIPSGRLSPRSALYFSQALLFSGLMYLTFNVSWLPAVIAAFSALIYLAVYTPLKSRSYGATLAGGVPGALPTLIGWSAATGMLEPAGFALFGITYLWQLPHVLALAWMLREDYRRVGFKLIPRGGGRIIGMHMVTATAALLPTVVSPNILGYTGGWYLTGALLATTYFLVVTIFAARNMTSAAARKVFLTSLLYHPILLGLMLFDTIRL</sequence>
<dbReference type="CDD" id="cd13957">
    <property type="entry name" value="PT_UbiA_Cox10"/>
    <property type="match status" value="1"/>
</dbReference>
<accession>A0A381QKK6</accession>
<evidence type="ECO:0000256" key="7">
    <source>
        <dbReference type="SAM" id="Phobius"/>
    </source>
</evidence>
<evidence type="ECO:0000256" key="1">
    <source>
        <dbReference type="ARBA" id="ARBA00004141"/>
    </source>
</evidence>
<feature type="transmembrane region" description="Helical" evidence="7">
    <location>
        <begin position="147"/>
        <end position="166"/>
    </location>
</feature>
<name>A0A381QKK6_9ZZZZ</name>
<feature type="transmembrane region" description="Helical" evidence="7">
    <location>
        <begin position="120"/>
        <end position="140"/>
    </location>
</feature>
<evidence type="ECO:0000256" key="6">
    <source>
        <dbReference type="ARBA" id="ARBA00023136"/>
    </source>
</evidence>
<keyword evidence="6 7" id="KW-0472">Membrane</keyword>
<keyword evidence="4 7" id="KW-1133">Transmembrane helix</keyword>
<gene>
    <name evidence="8" type="ORF">METZ01_LOCUS32740</name>
</gene>
<dbReference type="InterPro" id="IPR044878">
    <property type="entry name" value="UbiA_sf"/>
</dbReference>
<dbReference type="PANTHER" id="PTHR43448:SF2">
    <property type="entry name" value="PROTOHEME IX FARNESYLTRANSFERASE, MITOCHONDRIAL"/>
    <property type="match status" value="1"/>
</dbReference>
<dbReference type="PANTHER" id="PTHR43448">
    <property type="entry name" value="PROTOHEME IX FARNESYLTRANSFERASE, MITOCHONDRIAL"/>
    <property type="match status" value="1"/>
</dbReference>
<evidence type="ECO:0000256" key="5">
    <source>
        <dbReference type="ARBA" id="ARBA00023133"/>
    </source>
</evidence>
<dbReference type="Gene3D" id="1.10.357.140">
    <property type="entry name" value="UbiA prenyltransferase"/>
    <property type="match status" value="1"/>
</dbReference>
<dbReference type="GO" id="GO:0008495">
    <property type="term" value="F:protoheme IX farnesyltransferase activity"/>
    <property type="evidence" value="ECO:0007669"/>
    <property type="project" value="InterPro"/>
</dbReference>
<dbReference type="Pfam" id="PF01040">
    <property type="entry name" value="UbiA"/>
    <property type="match status" value="1"/>
</dbReference>
<feature type="transmembrane region" description="Helical" evidence="7">
    <location>
        <begin position="243"/>
        <end position="262"/>
    </location>
</feature>
<feature type="transmembrane region" description="Helical" evidence="7">
    <location>
        <begin position="274"/>
        <end position="291"/>
    </location>
</feature>
<evidence type="ECO:0000313" key="8">
    <source>
        <dbReference type="EMBL" id="SUZ79886.1"/>
    </source>
</evidence>
<feature type="transmembrane region" description="Helical" evidence="7">
    <location>
        <begin position="47"/>
        <end position="73"/>
    </location>
</feature>
<evidence type="ECO:0000256" key="3">
    <source>
        <dbReference type="ARBA" id="ARBA00022692"/>
    </source>
</evidence>
<dbReference type="HAMAP" id="MF_00154">
    <property type="entry name" value="CyoE_CtaB"/>
    <property type="match status" value="1"/>
</dbReference>
<dbReference type="GO" id="GO:0016020">
    <property type="term" value="C:membrane"/>
    <property type="evidence" value="ECO:0007669"/>
    <property type="project" value="UniProtKB-SubCell"/>
</dbReference>
<feature type="transmembrane region" description="Helical" evidence="7">
    <location>
        <begin position="172"/>
        <end position="194"/>
    </location>
</feature>
<proteinExistence type="inferred from homology"/>
<evidence type="ECO:0000256" key="2">
    <source>
        <dbReference type="ARBA" id="ARBA00022679"/>
    </source>
</evidence>
<dbReference type="AlphaFoldDB" id="A0A381QKK6"/>
<dbReference type="InterPro" id="IPR000537">
    <property type="entry name" value="UbiA_prenyltransferase"/>
</dbReference>
<comment type="subcellular location">
    <subcellularLocation>
        <location evidence="1">Membrane</location>
        <topology evidence="1">Multi-pass membrane protein</topology>
    </subcellularLocation>
</comment>
<reference evidence="8" key="1">
    <citation type="submission" date="2018-05" db="EMBL/GenBank/DDBJ databases">
        <authorList>
            <person name="Lanie J.A."/>
            <person name="Ng W.-L."/>
            <person name="Kazmierczak K.M."/>
            <person name="Andrzejewski T.M."/>
            <person name="Davidsen T.M."/>
            <person name="Wayne K.J."/>
            <person name="Tettelin H."/>
            <person name="Glass J.I."/>
            <person name="Rusch D."/>
            <person name="Podicherti R."/>
            <person name="Tsui H.-C.T."/>
            <person name="Winkler M.E."/>
        </authorList>
    </citation>
    <scope>NUCLEOTIDE SEQUENCE</scope>
</reference>
<feature type="transmembrane region" description="Helical" evidence="7">
    <location>
        <begin position="215"/>
        <end position="237"/>
    </location>
</feature>
<dbReference type="EMBL" id="UINC01001405">
    <property type="protein sequence ID" value="SUZ79886.1"/>
    <property type="molecule type" value="Genomic_DNA"/>
</dbReference>
<keyword evidence="2" id="KW-0808">Transferase</keyword>